<evidence type="ECO:0000313" key="1">
    <source>
        <dbReference type="EMBL" id="KIY46584.1"/>
    </source>
</evidence>
<proteinExistence type="predicted"/>
<organism evidence="1 2">
    <name type="scientific">Fistulina hepatica ATCC 64428</name>
    <dbReference type="NCBI Taxonomy" id="1128425"/>
    <lineage>
        <taxon>Eukaryota</taxon>
        <taxon>Fungi</taxon>
        <taxon>Dikarya</taxon>
        <taxon>Basidiomycota</taxon>
        <taxon>Agaricomycotina</taxon>
        <taxon>Agaricomycetes</taxon>
        <taxon>Agaricomycetidae</taxon>
        <taxon>Agaricales</taxon>
        <taxon>Fistulinaceae</taxon>
        <taxon>Fistulina</taxon>
    </lineage>
</organism>
<reference evidence="1 2" key="1">
    <citation type="journal article" date="2015" name="Fungal Genet. Biol.">
        <title>Evolution of novel wood decay mechanisms in Agaricales revealed by the genome sequences of Fistulina hepatica and Cylindrobasidium torrendii.</title>
        <authorList>
            <person name="Floudas D."/>
            <person name="Held B.W."/>
            <person name="Riley R."/>
            <person name="Nagy L.G."/>
            <person name="Koehler G."/>
            <person name="Ransdell A.S."/>
            <person name="Younus H."/>
            <person name="Chow J."/>
            <person name="Chiniquy J."/>
            <person name="Lipzen A."/>
            <person name="Tritt A."/>
            <person name="Sun H."/>
            <person name="Haridas S."/>
            <person name="LaButti K."/>
            <person name="Ohm R.A."/>
            <person name="Kues U."/>
            <person name="Blanchette R.A."/>
            <person name="Grigoriev I.V."/>
            <person name="Minto R.E."/>
            <person name="Hibbett D.S."/>
        </authorList>
    </citation>
    <scope>NUCLEOTIDE SEQUENCE [LARGE SCALE GENOMIC DNA]</scope>
    <source>
        <strain evidence="1 2">ATCC 64428</strain>
    </source>
</reference>
<protein>
    <submittedName>
        <fullName evidence="1">Uncharacterized protein</fullName>
    </submittedName>
</protein>
<sequence>MPIESKQKESELEAGTARAAICRDLHTTAVVPPPHSGIGRGQRAAFVCSSLCVHAQNCPLHALSSTHSPICRLPVELLCEVFLTTTSGSVLFEFPRAGIEGKPVLGQRKTSPQRLALIVSHVCALWRDISRKQTVLWRTIEVVGPYQGDIYLTRLAAELSAPRTLSIVLHTRLAYEGGPYPSRESWGMEQIGEKVFDIMVLHTPRWKKLFDGPRGSIYLWSRVGAYYTTIP</sequence>
<dbReference type="EMBL" id="KN882027">
    <property type="protein sequence ID" value="KIY46584.1"/>
    <property type="molecule type" value="Genomic_DNA"/>
</dbReference>
<dbReference type="Gene3D" id="1.20.1280.50">
    <property type="match status" value="1"/>
</dbReference>
<keyword evidence="2" id="KW-1185">Reference proteome</keyword>
<dbReference type="AlphaFoldDB" id="A0A0D7A881"/>
<gene>
    <name evidence="1" type="ORF">FISHEDRAFT_60263</name>
</gene>
<dbReference type="OrthoDB" id="3365698at2759"/>
<accession>A0A0D7A881</accession>
<dbReference type="Proteomes" id="UP000054144">
    <property type="component" value="Unassembled WGS sequence"/>
</dbReference>
<name>A0A0D7A881_9AGAR</name>
<evidence type="ECO:0000313" key="2">
    <source>
        <dbReference type="Proteomes" id="UP000054144"/>
    </source>
</evidence>